<dbReference type="Proteomes" id="UP000249542">
    <property type="component" value="Unassembled WGS sequence"/>
</dbReference>
<name>A0A2W7I6S1_9FLAO</name>
<keyword evidence="3 6" id="KW-0347">Helicase</keyword>
<dbReference type="InterPro" id="IPR014001">
    <property type="entry name" value="Helicase_ATP-bd"/>
</dbReference>
<dbReference type="SUPFAM" id="SSF52540">
    <property type="entry name" value="P-loop containing nucleoside triphosphate hydrolases"/>
    <property type="match status" value="1"/>
</dbReference>
<dbReference type="Pfam" id="PF00270">
    <property type="entry name" value="DEAD"/>
    <property type="match status" value="1"/>
</dbReference>
<keyword evidence="2" id="KW-0378">Hydrolase</keyword>
<dbReference type="RefSeq" id="WP_111540237.1">
    <property type="nucleotide sequence ID" value="NZ_QKYV01000002.1"/>
</dbReference>
<dbReference type="PROSITE" id="PS51192">
    <property type="entry name" value="HELICASE_ATP_BIND_1"/>
    <property type="match status" value="1"/>
</dbReference>
<keyword evidence="1" id="KW-0547">Nucleotide-binding</keyword>
<evidence type="ECO:0000259" key="5">
    <source>
        <dbReference type="PROSITE" id="PS51192"/>
    </source>
</evidence>
<evidence type="ECO:0000256" key="4">
    <source>
        <dbReference type="ARBA" id="ARBA00022840"/>
    </source>
</evidence>
<accession>A0A2W7I6S1</accession>
<dbReference type="EMBL" id="QKYV01000002">
    <property type="protein sequence ID" value="PZW42586.1"/>
    <property type="molecule type" value="Genomic_DNA"/>
</dbReference>
<evidence type="ECO:0000313" key="7">
    <source>
        <dbReference type="Proteomes" id="UP000249542"/>
    </source>
</evidence>
<keyword evidence="7" id="KW-1185">Reference proteome</keyword>
<dbReference type="InterPro" id="IPR027417">
    <property type="entry name" value="P-loop_NTPase"/>
</dbReference>
<protein>
    <submittedName>
        <fullName evidence="6">RAD3-like DEAD/DEAH box helicase</fullName>
    </submittedName>
</protein>
<keyword evidence="4" id="KW-0067">ATP-binding</keyword>
<feature type="domain" description="Helicase ATP-binding" evidence="5">
    <location>
        <begin position="33"/>
        <end position="204"/>
    </location>
</feature>
<sequence>MFPKPFKKLHSDILYKLESLEITEPTPFQAESIPVIKSGSNLYCSAPKESGKTTTLIITTLQRLKCEAVGTSPRAIVLVKDKEKAMEMYDAFLKYTKHNSLRVYVGHEKMHVDLQKSEIMMGIDILISTPKSLNNLFLLNGVNTSQLKIFSVDDAEFLVPQSAYAAMLSITRMIRKCQYVLYSENISPKLKRFESNFMEYSKSISI</sequence>
<dbReference type="Gene3D" id="3.40.50.300">
    <property type="entry name" value="P-loop containing nucleotide triphosphate hydrolases"/>
    <property type="match status" value="1"/>
</dbReference>
<dbReference type="GO" id="GO:0004386">
    <property type="term" value="F:helicase activity"/>
    <property type="evidence" value="ECO:0007669"/>
    <property type="project" value="UniProtKB-KW"/>
</dbReference>
<reference evidence="6 7" key="1">
    <citation type="submission" date="2018-06" db="EMBL/GenBank/DDBJ databases">
        <title>Genomic Encyclopedia of Archaeal and Bacterial Type Strains, Phase II (KMG-II): from individual species to whole genera.</title>
        <authorList>
            <person name="Goeker M."/>
        </authorList>
    </citation>
    <scope>NUCLEOTIDE SEQUENCE [LARGE SCALE GENOMIC DNA]</scope>
    <source>
        <strain evidence="6 7">DSM 15361</strain>
    </source>
</reference>
<proteinExistence type="predicted"/>
<dbReference type="SMART" id="SM00487">
    <property type="entry name" value="DEXDc"/>
    <property type="match status" value="1"/>
</dbReference>
<organism evidence="6 7">
    <name type="scientific">Mesonia algae</name>
    <dbReference type="NCBI Taxonomy" id="213248"/>
    <lineage>
        <taxon>Bacteria</taxon>
        <taxon>Pseudomonadati</taxon>
        <taxon>Bacteroidota</taxon>
        <taxon>Flavobacteriia</taxon>
        <taxon>Flavobacteriales</taxon>
        <taxon>Flavobacteriaceae</taxon>
        <taxon>Mesonia</taxon>
    </lineage>
</organism>
<evidence type="ECO:0000256" key="1">
    <source>
        <dbReference type="ARBA" id="ARBA00022741"/>
    </source>
</evidence>
<dbReference type="PANTHER" id="PTHR47960">
    <property type="entry name" value="DEAD-BOX ATP-DEPENDENT RNA HELICASE 50"/>
    <property type="match status" value="1"/>
</dbReference>
<comment type="caution">
    <text evidence="6">The sequence shown here is derived from an EMBL/GenBank/DDBJ whole genome shotgun (WGS) entry which is preliminary data.</text>
</comment>
<dbReference type="AlphaFoldDB" id="A0A2W7I6S1"/>
<evidence type="ECO:0000313" key="6">
    <source>
        <dbReference type="EMBL" id="PZW42586.1"/>
    </source>
</evidence>
<gene>
    <name evidence="6" type="ORF">LX95_00900</name>
</gene>
<dbReference type="GO" id="GO:0005524">
    <property type="term" value="F:ATP binding"/>
    <property type="evidence" value="ECO:0007669"/>
    <property type="project" value="UniProtKB-KW"/>
</dbReference>
<dbReference type="InterPro" id="IPR011545">
    <property type="entry name" value="DEAD/DEAH_box_helicase_dom"/>
</dbReference>
<evidence type="ECO:0000256" key="3">
    <source>
        <dbReference type="ARBA" id="ARBA00022806"/>
    </source>
</evidence>
<dbReference type="GO" id="GO:0003676">
    <property type="term" value="F:nucleic acid binding"/>
    <property type="evidence" value="ECO:0007669"/>
    <property type="project" value="InterPro"/>
</dbReference>
<evidence type="ECO:0000256" key="2">
    <source>
        <dbReference type="ARBA" id="ARBA00022801"/>
    </source>
</evidence>
<dbReference type="GO" id="GO:0016787">
    <property type="term" value="F:hydrolase activity"/>
    <property type="evidence" value="ECO:0007669"/>
    <property type="project" value="UniProtKB-KW"/>
</dbReference>